<protein>
    <submittedName>
        <fullName evidence="1">Uncharacterized protein</fullName>
    </submittedName>
</protein>
<keyword evidence="2" id="KW-1185">Reference proteome</keyword>
<evidence type="ECO:0000313" key="2">
    <source>
        <dbReference type="Proteomes" id="UP000830115"/>
    </source>
</evidence>
<sequence>MPGFIGLPPGHRTAPGTGHVMLAFPLTPLGDAIVILSHSGSATAAYGIHVATAALVAATGFAVLRTNAHPPALPPIQAS</sequence>
<dbReference type="Proteomes" id="UP000830115">
    <property type="component" value="Chromosome"/>
</dbReference>
<evidence type="ECO:0000313" key="1">
    <source>
        <dbReference type="EMBL" id="UQA94769.1"/>
    </source>
</evidence>
<dbReference type="RefSeq" id="WP_248865622.1">
    <property type="nucleotide sequence ID" value="NZ_CP086322.1"/>
</dbReference>
<name>A0ABY4MDE4_9ACTN</name>
<dbReference type="EMBL" id="CP086322">
    <property type="protein sequence ID" value="UQA94769.1"/>
    <property type="molecule type" value="Genomic_DNA"/>
</dbReference>
<accession>A0ABY4MDE4</accession>
<dbReference type="InterPro" id="IPR025363">
    <property type="entry name" value="DUF4267"/>
</dbReference>
<organism evidence="1 2">
    <name type="scientific">Streptomyces halobius</name>
    <dbReference type="NCBI Taxonomy" id="2879846"/>
    <lineage>
        <taxon>Bacteria</taxon>
        <taxon>Bacillati</taxon>
        <taxon>Actinomycetota</taxon>
        <taxon>Actinomycetes</taxon>
        <taxon>Kitasatosporales</taxon>
        <taxon>Streptomycetaceae</taxon>
        <taxon>Streptomyces</taxon>
    </lineage>
</organism>
<dbReference type="Pfam" id="PF14087">
    <property type="entry name" value="DUF4267"/>
    <property type="match status" value="1"/>
</dbReference>
<reference evidence="1" key="1">
    <citation type="submission" date="2021-10" db="EMBL/GenBank/DDBJ databases">
        <title>Streptomyces nigrumlapis sp.nov.,an antimicrobial producing actinobacterium isolated from Black Gobi rocks.</title>
        <authorList>
            <person name="Wen Y."/>
            <person name="Zhang W."/>
            <person name="Liu X.G."/>
        </authorList>
    </citation>
    <scope>NUCLEOTIDE SEQUENCE</scope>
    <source>
        <strain evidence="1">ST13-2-2</strain>
    </source>
</reference>
<proteinExistence type="predicted"/>
<gene>
    <name evidence="1" type="ORF">K9S39_25520</name>
</gene>